<dbReference type="PANTHER" id="PTHR43842">
    <property type="entry name" value="PROPIONYL-COA CARBOXYLASE BETA CHAIN"/>
    <property type="match status" value="1"/>
</dbReference>
<evidence type="ECO:0000256" key="5">
    <source>
        <dbReference type="ARBA" id="ARBA00042797"/>
    </source>
</evidence>
<dbReference type="InterPro" id="IPR011763">
    <property type="entry name" value="COA_CT_C"/>
</dbReference>
<organism evidence="10 11">
    <name type="scientific">Mastacembelus armatus</name>
    <name type="common">zig-zag eel</name>
    <dbReference type="NCBI Taxonomy" id="205130"/>
    <lineage>
        <taxon>Eukaryota</taxon>
        <taxon>Metazoa</taxon>
        <taxon>Chordata</taxon>
        <taxon>Craniata</taxon>
        <taxon>Vertebrata</taxon>
        <taxon>Euteleostomi</taxon>
        <taxon>Actinopterygii</taxon>
        <taxon>Neopterygii</taxon>
        <taxon>Teleostei</taxon>
        <taxon>Neoteleostei</taxon>
        <taxon>Acanthomorphata</taxon>
        <taxon>Anabantaria</taxon>
        <taxon>Synbranchiformes</taxon>
        <taxon>Mastacembelidae</taxon>
        <taxon>Mastacembelus</taxon>
    </lineage>
</organism>
<evidence type="ECO:0000256" key="1">
    <source>
        <dbReference type="ARBA" id="ARBA00005060"/>
    </source>
</evidence>
<evidence type="ECO:0000256" key="6">
    <source>
        <dbReference type="ARBA" id="ARBA00048208"/>
    </source>
</evidence>
<dbReference type="InterPro" id="IPR034733">
    <property type="entry name" value="AcCoA_carboxyl_beta"/>
</dbReference>
<comment type="catalytic activity">
    <reaction evidence="7">
        <text>propanoyl-CoA + hydrogencarbonate + ATP = (S)-methylmalonyl-CoA + ADP + phosphate + H(+)</text>
        <dbReference type="Rhea" id="RHEA:23720"/>
        <dbReference type="ChEBI" id="CHEBI:15378"/>
        <dbReference type="ChEBI" id="CHEBI:17544"/>
        <dbReference type="ChEBI" id="CHEBI:30616"/>
        <dbReference type="ChEBI" id="CHEBI:43474"/>
        <dbReference type="ChEBI" id="CHEBI:57327"/>
        <dbReference type="ChEBI" id="CHEBI:57392"/>
        <dbReference type="ChEBI" id="CHEBI:456216"/>
        <dbReference type="EC" id="6.4.1.3"/>
    </reaction>
    <physiologicalReaction direction="left-to-right" evidence="7">
        <dbReference type="Rhea" id="RHEA:23721"/>
    </physiologicalReaction>
</comment>
<comment type="catalytic activity">
    <reaction evidence="6">
        <text>butanoyl-CoA + hydrogencarbonate + ATP = (2S)-ethylmalonyl-CoA + ADP + phosphate + H(+)</text>
        <dbReference type="Rhea" id="RHEA:59520"/>
        <dbReference type="ChEBI" id="CHEBI:15378"/>
        <dbReference type="ChEBI" id="CHEBI:17544"/>
        <dbReference type="ChEBI" id="CHEBI:30616"/>
        <dbReference type="ChEBI" id="CHEBI:43474"/>
        <dbReference type="ChEBI" id="CHEBI:57371"/>
        <dbReference type="ChEBI" id="CHEBI:60909"/>
        <dbReference type="ChEBI" id="CHEBI:456216"/>
    </reaction>
    <physiologicalReaction direction="left-to-right" evidence="6">
        <dbReference type="Rhea" id="RHEA:59521"/>
    </physiologicalReaction>
</comment>
<evidence type="ECO:0000313" key="10">
    <source>
        <dbReference type="Ensembl" id="ENSMAMP00000054479.1"/>
    </source>
</evidence>
<dbReference type="GO" id="GO:0004658">
    <property type="term" value="F:propionyl-CoA carboxylase activity"/>
    <property type="evidence" value="ECO:0007669"/>
    <property type="project" value="UniProtKB-EC"/>
</dbReference>
<dbReference type="Ensembl" id="ENSMAMT00000055267.1">
    <property type="protein sequence ID" value="ENSMAMP00000054479.1"/>
    <property type="gene ID" value="ENSMAMG00000001513.2"/>
</dbReference>
<evidence type="ECO:0000256" key="4">
    <source>
        <dbReference type="ARBA" id="ARBA00041138"/>
    </source>
</evidence>
<evidence type="ECO:0000313" key="11">
    <source>
        <dbReference type="Proteomes" id="UP000261640"/>
    </source>
</evidence>
<evidence type="ECO:0000256" key="3">
    <source>
        <dbReference type="ARBA" id="ARBA00038567"/>
    </source>
</evidence>
<sequence>MAAFSVARSSCGLVNGLRISFRTLAQVKHGAVAATVPQTSLQRDRRWYSVSHLSVKERIDKKRKEALIGGGQHRIDAQHKRGKLTARERVELLLDPESFVESDMFVEHRCSDFGMEQDKNKFPGDSVVTGRGRINGRLVYVFSQRNVMASGVIPQISLIMGPCAGGAVYSPALTDFTFMVKDTSYLFITGPDVVKSVTNEDVTQEELGGAKTHTSVSGVAHHAFENDIEALLNLREFFNFLPLSNQDPAPVRECHDPSDRLVPSLDTIVPFESTKAYDMLDIIQAIVDERDFFEIMPNYAKNIVVGFARMNGRTVGIVGNQPKVASGCLDINSSVKAARFVRFCDAFNIPIITFVDVPGFLPGTTQEYGGIIRHGAKLLFAFAEATVPKITIITRKAYGGAYDVMSSKHLRGDVNYAWPTAEVAVMGAKGAVQIIFRGKENQAEAEAEYVEKFANPFPAAVRGFVDDIIEPSATRKKICTDLEVLASKKQVNPWKKHANIPL</sequence>
<keyword evidence="11" id="KW-1185">Reference proteome</keyword>
<protein>
    <recommendedName>
        <fullName evidence="4">Propionyl-CoA carboxylase beta chain, mitochondrial</fullName>
        <ecNumber evidence="2">6.4.1.3</ecNumber>
    </recommendedName>
    <alternativeName>
        <fullName evidence="5">Propanoyl-CoA:carbon dioxide ligase subunit beta</fullName>
    </alternativeName>
</protein>
<dbReference type="Gene3D" id="3.90.226.10">
    <property type="entry name" value="2-enoyl-CoA Hydratase, Chain A, domain 1"/>
    <property type="match status" value="3"/>
</dbReference>
<evidence type="ECO:0000259" key="8">
    <source>
        <dbReference type="PROSITE" id="PS50980"/>
    </source>
</evidence>
<dbReference type="PROSITE" id="PS50989">
    <property type="entry name" value="COA_CT_CTER"/>
    <property type="match status" value="1"/>
</dbReference>
<dbReference type="PANTHER" id="PTHR43842:SF2">
    <property type="entry name" value="PROPIONYL-COA CARBOXYLASE BETA CHAIN, MITOCHONDRIAL"/>
    <property type="match status" value="1"/>
</dbReference>
<feature type="domain" description="CoA carboxyltransferase C-terminal" evidence="9">
    <location>
        <begin position="257"/>
        <end position="496"/>
    </location>
</feature>
<dbReference type="EC" id="6.4.1.3" evidence="2"/>
<dbReference type="Proteomes" id="UP000261640">
    <property type="component" value="Unplaced"/>
</dbReference>
<evidence type="ECO:0000259" key="9">
    <source>
        <dbReference type="PROSITE" id="PS50989"/>
    </source>
</evidence>
<dbReference type="InterPro" id="IPR051047">
    <property type="entry name" value="AccD/PCCB"/>
</dbReference>
<proteinExistence type="predicted"/>
<comment type="pathway">
    <text evidence="1">Metabolic intermediate metabolism; propanoyl-CoA degradation; succinyl-CoA from propanoyl-CoA: step 1/3.</text>
</comment>
<comment type="subunit">
    <text evidence="3">The holoenzyme is a dodecamer composed of 6 PCCA/alpha subunits and 6 PCCB/beta subunits.</text>
</comment>
<dbReference type="InterPro" id="IPR011762">
    <property type="entry name" value="COA_CT_N"/>
</dbReference>
<dbReference type="SUPFAM" id="SSF52096">
    <property type="entry name" value="ClpP/crotonase"/>
    <property type="match status" value="2"/>
</dbReference>
<dbReference type="PROSITE" id="PS50980">
    <property type="entry name" value="COA_CT_NTER"/>
    <property type="match status" value="1"/>
</dbReference>
<accession>A0A7N8XQQ3</accession>
<reference evidence="10" key="1">
    <citation type="submission" date="2025-08" db="UniProtKB">
        <authorList>
            <consortium name="Ensembl"/>
        </authorList>
    </citation>
    <scope>IDENTIFICATION</scope>
</reference>
<dbReference type="FunFam" id="3.90.226.10:FF:000017">
    <property type="entry name" value="Propionyl-CoA carboxylase subunit beta 5"/>
    <property type="match status" value="1"/>
</dbReference>
<evidence type="ECO:0000256" key="7">
    <source>
        <dbReference type="ARBA" id="ARBA00049495"/>
    </source>
</evidence>
<dbReference type="GO" id="GO:0005739">
    <property type="term" value="C:mitochondrion"/>
    <property type="evidence" value="ECO:0007669"/>
    <property type="project" value="TreeGrafter"/>
</dbReference>
<reference evidence="10" key="2">
    <citation type="submission" date="2025-09" db="UniProtKB">
        <authorList>
            <consortium name="Ensembl"/>
        </authorList>
    </citation>
    <scope>IDENTIFICATION</scope>
</reference>
<feature type="domain" description="CoA carboxyltransferase N-terminal" evidence="8">
    <location>
        <begin position="1"/>
        <end position="253"/>
    </location>
</feature>
<dbReference type="AlphaFoldDB" id="A0A7N8XQQ3"/>
<evidence type="ECO:0000256" key="2">
    <source>
        <dbReference type="ARBA" id="ARBA00013050"/>
    </source>
</evidence>
<dbReference type="GeneTree" id="ENSGT00940000157741"/>
<dbReference type="InterPro" id="IPR029045">
    <property type="entry name" value="ClpP/crotonase-like_dom_sf"/>
</dbReference>
<dbReference type="Pfam" id="PF01039">
    <property type="entry name" value="Carboxyl_trans"/>
    <property type="match status" value="1"/>
</dbReference>
<name>A0A7N8XQQ3_9TELE</name>